<gene>
    <name evidence="1" type="ORF">DW986_14720</name>
</gene>
<comment type="caution">
    <text evidence="1">The sequence shown here is derived from an EMBL/GenBank/DDBJ whole genome shotgun (WGS) entry which is preliminary data.</text>
</comment>
<evidence type="ECO:0000313" key="2">
    <source>
        <dbReference type="Proteomes" id="UP000285173"/>
    </source>
</evidence>
<organism evidence="1 2">
    <name type="scientific">Parabacteroides merdae</name>
    <dbReference type="NCBI Taxonomy" id="46503"/>
    <lineage>
        <taxon>Bacteria</taxon>
        <taxon>Pseudomonadati</taxon>
        <taxon>Bacteroidota</taxon>
        <taxon>Bacteroidia</taxon>
        <taxon>Bacteroidales</taxon>
        <taxon>Tannerellaceae</taxon>
        <taxon>Parabacteroides</taxon>
    </lineage>
</organism>
<evidence type="ECO:0000313" key="1">
    <source>
        <dbReference type="EMBL" id="RGZ45386.1"/>
    </source>
</evidence>
<dbReference type="Proteomes" id="UP000285173">
    <property type="component" value="Unassembled WGS sequence"/>
</dbReference>
<dbReference type="EMBL" id="QSEF01000022">
    <property type="protein sequence ID" value="RGZ45386.1"/>
    <property type="molecule type" value="Genomic_DNA"/>
</dbReference>
<reference evidence="1 2" key="1">
    <citation type="submission" date="2018-08" db="EMBL/GenBank/DDBJ databases">
        <title>A genome reference for cultivated species of the human gut microbiota.</title>
        <authorList>
            <person name="Zou Y."/>
            <person name="Xue W."/>
            <person name="Luo G."/>
        </authorList>
    </citation>
    <scope>NUCLEOTIDE SEQUENCE [LARGE SCALE GENOMIC DNA]</scope>
    <source>
        <strain evidence="1 2">AM50-15</strain>
    </source>
</reference>
<dbReference type="AlphaFoldDB" id="A0A3R6CWP6"/>
<protein>
    <submittedName>
        <fullName evidence="1">Uncharacterized protein</fullName>
    </submittedName>
</protein>
<sequence length="215" mass="25354">MKKISPAILIIFVILFCSFNPIGDSIKVEQAASDYPILVRKSNNGIYRISYPLVYRIHNSSTKRYRIRVNYYYGNPPYSYSLVNEWSPVFVLRNFNNEIVRATERGRLIIEGLETKEYIVYPSHNVPKEDSLQCLLETYFNKNDFLPCPYKIDTMYYGNVRKMGKLSDFRKVHPDVINDFLGKDSVKFGFYLLWEKVLPEVYVLPVKIDFDNKER</sequence>
<accession>A0A3R6CWP6</accession>
<proteinExistence type="predicted"/>
<name>A0A3R6CWP6_9BACT</name>